<dbReference type="WBParaSite" id="NBR_0000119501-mRNA-1">
    <property type="protein sequence ID" value="NBR_0000119501-mRNA-1"/>
    <property type="gene ID" value="NBR_0000119501"/>
</dbReference>
<evidence type="ECO:0000313" key="2">
    <source>
        <dbReference type="EMBL" id="VDL64492.1"/>
    </source>
</evidence>
<protein>
    <submittedName>
        <fullName evidence="4">DUF418 domain-containing protein</fullName>
    </submittedName>
</protein>
<organism evidence="4">
    <name type="scientific">Nippostrongylus brasiliensis</name>
    <name type="common">Rat hookworm</name>
    <dbReference type="NCBI Taxonomy" id="27835"/>
    <lineage>
        <taxon>Eukaryota</taxon>
        <taxon>Metazoa</taxon>
        <taxon>Ecdysozoa</taxon>
        <taxon>Nematoda</taxon>
        <taxon>Chromadorea</taxon>
        <taxon>Rhabditida</taxon>
        <taxon>Rhabditina</taxon>
        <taxon>Rhabditomorpha</taxon>
        <taxon>Strongyloidea</taxon>
        <taxon>Heligmosomidae</taxon>
        <taxon>Nippostrongylus</taxon>
    </lineage>
</organism>
<accession>A0A0N4XF93</accession>
<dbReference type="EMBL" id="UYSL01000842">
    <property type="protein sequence ID" value="VDL64492.1"/>
    <property type="molecule type" value="Genomic_DNA"/>
</dbReference>
<evidence type="ECO:0000313" key="3">
    <source>
        <dbReference type="Proteomes" id="UP000271162"/>
    </source>
</evidence>
<gene>
    <name evidence="2" type="ORF">NBR_LOCUS1196</name>
</gene>
<keyword evidence="1" id="KW-0472">Membrane</keyword>
<reference evidence="2 3" key="2">
    <citation type="submission" date="2018-11" db="EMBL/GenBank/DDBJ databases">
        <authorList>
            <consortium name="Pathogen Informatics"/>
        </authorList>
    </citation>
    <scope>NUCLEOTIDE SEQUENCE [LARGE SCALE GENOMIC DNA]</scope>
</reference>
<keyword evidence="3" id="KW-1185">Reference proteome</keyword>
<sequence>MSAVGYFTDKRRTRIRQKTGVGFLEDYFLRSELEDYRRIRLGVNLLVGIVFCSCIYYFGWKKLNFADFHDVYRIIFKWFMILSTALAFTISPVGLAYITKG</sequence>
<keyword evidence="1" id="KW-1133">Transmembrane helix</keyword>
<dbReference type="Proteomes" id="UP000271162">
    <property type="component" value="Unassembled WGS sequence"/>
</dbReference>
<feature type="transmembrane region" description="Helical" evidence="1">
    <location>
        <begin position="39"/>
        <end position="58"/>
    </location>
</feature>
<reference evidence="4" key="1">
    <citation type="submission" date="2017-02" db="UniProtKB">
        <authorList>
            <consortium name="WormBaseParasite"/>
        </authorList>
    </citation>
    <scope>IDENTIFICATION</scope>
</reference>
<dbReference type="AlphaFoldDB" id="A0A0N4XF93"/>
<feature type="transmembrane region" description="Helical" evidence="1">
    <location>
        <begin position="78"/>
        <end position="98"/>
    </location>
</feature>
<dbReference type="STRING" id="27835.A0A0N4XF93"/>
<evidence type="ECO:0000313" key="4">
    <source>
        <dbReference type="WBParaSite" id="NBR_0000119501-mRNA-1"/>
    </source>
</evidence>
<proteinExistence type="predicted"/>
<name>A0A0N4XF93_NIPBR</name>
<keyword evidence="1" id="KW-0812">Transmembrane</keyword>
<evidence type="ECO:0000256" key="1">
    <source>
        <dbReference type="SAM" id="Phobius"/>
    </source>
</evidence>